<dbReference type="RefSeq" id="WP_207831907.1">
    <property type="nucleotide sequence ID" value="NZ_CP088282.1"/>
</dbReference>
<reference evidence="1" key="1">
    <citation type="journal article" date="2021" name="Int. J. Syst. Evol. Microbiol.">
        <title>Bradyrhizobium septentrionale sp. nov. (sv. septentrionale) and Bradyrhizobium quebecense sp. nov. (sv. septentrionale) associated with legumes native to Canada possess rearranged symbiosis genes and numerous insertion sequences.</title>
        <authorList>
            <person name="Bromfield E.S.P."/>
            <person name="Cloutier S."/>
        </authorList>
    </citation>
    <scope>NUCLEOTIDE SEQUENCE</scope>
    <source>
        <strain evidence="1">12S5</strain>
    </source>
</reference>
<evidence type="ECO:0000313" key="2">
    <source>
        <dbReference type="Proteomes" id="UP000692816"/>
    </source>
</evidence>
<proteinExistence type="predicted"/>
<accession>A0ABS3MDJ5</accession>
<name>A0ABS3MDJ5_9BRAD</name>
<protein>
    <submittedName>
        <fullName evidence="1">Uncharacterized protein</fullName>
    </submittedName>
</protein>
<gene>
    <name evidence="1" type="ORF">J4P68_08855</name>
</gene>
<evidence type="ECO:0000313" key="1">
    <source>
        <dbReference type="EMBL" id="MBO1429541.1"/>
    </source>
</evidence>
<dbReference type="Proteomes" id="UP000692816">
    <property type="component" value="Unassembled WGS sequence"/>
</dbReference>
<organism evidence="1 2">
    <name type="scientific">Bradyrhizobium quebecense</name>
    <dbReference type="NCBI Taxonomy" id="2748629"/>
    <lineage>
        <taxon>Bacteria</taxon>
        <taxon>Pseudomonadati</taxon>
        <taxon>Pseudomonadota</taxon>
        <taxon>Alphaproteobacteria</taxon>
        <taxon>Hyphomicrobiales</taxon>
        <taxon>Nitrobacteraceae</taxon>
        <taxon>Bradyrhizobium</taxon>
    </lineage>
</organism>
<sequence length="393" mass="43892">MTLTLVRTWISKENGRIKKLEEHLYQRITMTRRGTVLPLQLLASSFGLTNSEILLHETSNKEENRKTFRLFALGSNDADVGGLPLEELWDLHDTLALESPFGNAAAASGLAIALQFLPDHFARVLFRRQLVVLNSTWGPRRDHTLNLALLAANGRFTIPKEVTAAARKACTGSERFEKKNNGRDRELSLQGAFELLGIHRHGRPSARPRMRGLGHGHRGALVTMGQYHDALLEQIGSGTIQQFLWSAEFITDGLIPTVTEALALQPEPHWAEALRYWLSHTIPDLLGEQLAPENWKTKLVLDGSKLVENDAYLLAWLLLLDIWVYDEAGLTDPSSLPFSEIADFAQDRSEGPLQLALALRNYALGLSADRDLEQLSLSRDMRSILSRAVELGE</sequence>
<keyword evidence="2" id="KW-1185">Reference proteome</keyword>
<dbReference type="EMBL" id="JAGEPA010000001">
    <property type="protein sequence ID" value="MBO1429541.1"/>
    <property type="molecule type" value="Genomic_DNA"/>
</dbReference>
<comment type="caution">
    <text evidence="1">The sequence shown here is derived from an EMBL/GenBank/DDBJ whole genome shotgun (WGS) entry which is preliminary data.</text>
</comment>